<feature type="domain" description="GAF" evidence="3">
    <location>
        <begin position="274"/>
        <end position="422"/>
    </location>
</feature>
<dbReference type="PANTHER" id="PTHR43156:SF2">
    <property type="entry name" value="STAGE II SPORULATION PROTEIN E"/>
    <property type="match status" value="1"/>
</dbReference>
<evidence type="ECO:0000256" key="2">
    <source>
        <dbReference type="SAM" id="MobiDB-lite"/>
    </source>
</evidence>
<name>A0ABT0Y5W7_9ACTN</name>
<evidence type="ECO:0000259" key="3">
    <source>
        <dbReference type="SMART" id="SM00065"/>
    </source>
</evidence>
<feature type="compositionally biased region" description="Basic and acidic residues" evidence="2">
    <location>
        <begin position="504"/>
        <end position="513"/>
    </location>
</feature>
<sequence length="513" mass="55126">MTNDLALVMPTTVAPARPLQDWPLVSAPTPAQSGGDIMRGSPAHDHNDADGREAGNPPTGMPFVQAARLELDEVVEQLLLRAREFQDTQGRLRGLLQAFLEVGRANTLDEVLRHVVEAARSLVDVHYAALGVVKHGRLVQFVHTGMDPDEVARIRHLPEGKGLLGLLVEHPQTLRLADMTEHCASAGFPEGHPPMRTLLGVPVQDGDRVFGNLYLTDKRDGGEFTADDEQLVQALATAAAAAITNATLLDDSRRRHVWQTSMIDVSTQLLAGTDSDEVLQQLVRHACDTLAGTGAGVLVPTCDPRQLRVAATEGSAYDAWQDALVPIADSVSGTAVTTGKLVVIADPGTDPRTTATAERTGATIGQTVAVPFLREGNVDGVLTVSRAPEADPFDELDLDLVTAVASHTALALQLSRTRTDNAELQRLSDREQIGDDLRHHVIHRLFTLGLELQTTAARIEHPTQRAAVQNQISEVDAIIRDIRNVVYSLGAGSPRKSPDAASTRGRDAGTEHH</sequence>
<evidence type="ECO:0000313" key="5">
    <source>
        <dbReference type="Proteomes" id="UP001523216"/>
    </source>
</evidence>
<dbReference type="InterPro" id="IPR052016">
    <property type="entry name" value="Bact_Sigma-Reg"/>
</dbReference>
<organism evidence="4 5">
    <name type="scientific">Paractinoplanes hotanensis</name>
    <dbReference type="NCBI Taxonomy" id="2906497"/>
    <lineage>
        <taxon>Bacteria</taxon>
        <taxon>Bacillati</taxon>
        <taxon>Actinomycetota</taxon>
        <taxon>Actinomycetes</taxon>
        <taxon>Micromonosporales</taxon>
        <taxon>Micromonosporaceae</taxon>
        <taxon>Paractinoplanes</taxon>
    </lineage>
</organism>
<comment type="caution">
    <text evidence="4">The sequence shown here is derived from an EMBL/GenBank/DDBJ whole genome shotgun (WGS) entry which is preliminary data.</text>
</comment>
<dbReference type="InterPro" id="IPR003018">
    <property type="entry name" value="GAF"/>
</dbReference>
<feature type="region of interest" description="Disordered" evidence="2">
    <location>
        <begin position="490"/>
        <end position="513"/>
    </location>
</feature>
<evidence type="ECO:0000313" key="4">
    <source>
        <dbReference type="EMBL" id="MCM4081255.1"/>
    </source>
</evidence>
<dbReference type="Gene3D" id="3.30.450.40">
    <property type="match status" value="2"/>
</dbReference>
<reference evidence="4 5" key="1">
    <citation type="submission" date="2022-06" db="EMBL/GenBank/DDBJ databases">
        <title>Actinoplanes abujensis sp. nov., isolated from Nigerian arid soil.</title>
        <authorList>
            <person name="Ding P."/>
        </authorList>
    </citation>
    <scope>NUCLEOTIDE SEQUENCE [LARGE SCALE GENOMIC DNA]</scope>
    <source>
        <strain evidence="5">TRM88002</strain>
    </source>
</reference>
<dbReference type="SUPFAM" id="SSF55781">
    <property type="entry name" value="GAF domain-like"/>
    <property type="match status" value="2"/>
</dbReference>
<keyword evidence="5" id="KW-1185">Reference proteome</keyword>
<feature type="domain" description="GAF" evidence="3">
    <location>
        <begin position="107"/>
        <end position="253"/>
    </location>
</feature>
<feature type="compositionally biased region" description="Basic and acidic residues" evidence="2">
    <location>
        <begin position="42"/>
        <end position="53"/>
    </location>
</feature>
<accession>A0ABT0Y5W7</accession>
<gene>
    <name evidence="4" type="ORF">LXN57_27135</name>
</gene>
<dbReference type="SMART" id="SM00065">
    <property type="entry name" value="GAF"/>
    <property type="match status" value="2"/>
</dbReference>
<dbReference type="PANTHER" id="PTHR43156">
    <property type="entry name" value="STAGE II SPORULATION PROTEIN E-RELATED"/>
    <property type="match status" value="1"/>
</dbReference>
<dbReference type="RefSeq" id="WP_251801050.1">
    <property type="nucleotide sequence ID" value="NZ_JAMQOL010000038.1"/>
</dbReference>
<dbReference type="EMBL" id="JAMQOL010000038">
    <property type="protein sequence ID" value="MCM4081255.1"/>
    <property type="molecule type" value="Genomic_DNA"/>
</dbReference>
<dbReference type="Pfam" id="PF13185">
    <property type="entry name" value="GAF_2"/>
    <property type="match status" value="2"/>
</dbReference>
<evidence type="ECO:0000256" key="1">
    <source>
        <dbReference type="ARBA" id="ARBA00022801"/>
    </source>
</evidence>
<protein>
    <submittedName>
        <fullName evidence="4">GAF domain-containing protein</fullName>
    </submittedName>
</protein>
<feature type="region of interest" description="Disordered" evidence="2">
    <location>
        <begin position="20"/>
        <end position="59"/>
    </location>
</feature>
<dbReference type="InterPro" id="IPR029016">
    <property type="entry name" value="GAF-like_dom_sf"/>
</dbReference>
<dbReference type="Proteomes" id="UP001523216">
    <property type="component" value="Unassembled WGS sequence"/>
</dbReference>
<keyword evidence="1" id="KW-0378">Hydrolase</keyword>
<proteinExistence type="predicted"/>